<dbReference type="Gene3D" id="3.40.50.10610">
    <property type="entry name" value="ABC-type transport auxiliary lipoprotein component"/>
    <property type="match status" value="1"/>
</dbReference>
<accession>A0ABU6JGJ1</accession>
<keyword evidence="3" id="KW-1185">Reference proteome</keyword>
<feature type="domain" description="ABC-type transport auxiliary lipoprotein component" evidence="1">
    <location>
        <begin position="52"/>
        <end position="202"/>
    </location>
</feature>
<dbReference type="Proteomes" id="UP001352263">
    <property type="component" value="Unassembled WGS sequence"/>
</dbReference>
<dbReference type="InterPro" id="IPR005586">
    <property type="entry name" value="ABC_trans_aux"/>
</dbReference>
<evidence type="ECO:0000313" key="3">
    <source>
        <dbReference type="Proteomes" id="UP001352263"/>
    </source>
</evidence>
<reference evidence="2 3" key="1">
    <citation type="submission" date="2023-10" db="EMBL/GenBank/DDBJ databases">
        <title>Noviherbaspirillum sp. CPCC 100848 genome assembly.</title>
        <authorList>
            <person name="Li X.Y."/>
            <person name="Fang X.M."/>
        </authorList>
    </citation>
    <scope>NUCLEOTIDE SEQUENCE [LARGE SCALE GENOMIC DNA]</scope>
    <source>
        <strain evidence="2 3">CPCC 100848</strain>
    </source>
</reference>
<dbReference type="PROSITE" id="PS51257">
    <property type="entry name" value="PROKAR_LIPOPROTEIN"/>
    <property type="match status" value="1"/>
</dbReference>
<proteinExistence type="predicted"/>
<name>A0ABU6JGJ1_9BURK</name>
<evidence type="ECO:0000259" key="1">
    <source>
        <dbReference type="Pfam" id="PF03886"/>
    </source>
</evidence>
<gene>
    <name evidence="2" type="ORF">RY831_26080</name>
</gene>
<protein>
    <submittedName>
        <fullName evidence="2">ABC-type transport auxiliary lipoprotein family protein</fullName>
    </submittedName>
</protein>
<dbReference type="EMBL" id="JAWIIV010000033">
    <property type="protein sequence ID" value="MEC4722640.1"/>
    <property type="molecule type" value="Genomic_DNA"/>
</dbReference>
<sequence length="217" mass="22975">MNTLQARRTDAPRRARLVAGLSALAILSACSVVSRPDAAMLYDLGPLRTQASSSTQTSQPPTSLPPLSIADVQVPAWLDSSLIFYRLNYANEQQPRPYAQARWSMPPGQLLQQHLKSRLAAAGGAVLSPSAAAANVPVLRIEADDFTQIFSSPTQSTGQVSLRASVFRERTLIAQRSFVRQAPAPAADAGGGVRALAGASDAALGDMIAWLATLNLK</sequence>
<organism evidence="2 3">
    <name type="scientific">Noviherbaspirillum album</name>
    <dbReference type="NCBI Taxonomy" id="3080276"/>
    <lineage>
        <taxon>Bacteria</taxon>
        <taxon>Pseudomonadati</taxon>
        <taxon>Pseudomonadota</taxon>
        <taxon>Betaproteobacteria</taxon>
        <taxon>Burkholderiales</taxon>
        <taxon>Oxalobacteraceae</taxon>
        <taxon>Noviherbaspirillum</taxon>
    </lineage>
</organism>
<keyword evidence="2" id="KW-0449">Lipoprotein</keyword>
<evidence type="ECO:0000313" key="2">
    <source>
        <dbReference type="EMBL" id="MEC4722640.1"/>
    </source>
</evidence>
<comment type="caution">
    <text evidence="2">The sequence shown here is derived from an EMBL/GenBank/DDBJ whole genome shotgun (WGS) entry which is preliminary data.</text>
</comment>
<dbReference type="Pfam" id="PF03886">
    <property type="entry name" value="ABC_trans_aux"/>
    <property type="match status" value="1"/>
</dbReference>
<dbReference type="SUPFAM" id="SSF159594">
    <property type="entry name" value="XCC0632-like"/>
    <property type="match status" value="1"/>
</dbReference>
<dbReference type="RefSeq" id="WP_326509309.1">
    <property type="nucleotide sequence ID" value="NZ_JAWIIV010000033.1"/>
</dbReference>